<evidence type="ECO:0000256" key="1">
    <source>
        <dbReference type="SAM" id="MobiDB-lite"/>
    </source>
</evidence>
<comment type="caution">
    <text evidence="2">The sequence shown here is derived from an EMBL/GenBank/DDBJ whole genome shotgun (WGS) entry which is preliminary data.</text>
</comment>
<proteinExistence type="predicted"/>
<name>A0A0F9H638_9ZZZZ</name>
<feature type="region of interest" description="Disordered" evidence="1">
    <location>
        <begin position="537"/>
        <end position="558"/>
    </location>
</feature>
<evidence type="ECO:0000313" key="2">
    <source>
        <dbReference type="EMBL" id="KKM06549.1"/>
    </source>
</evidence>
<sequence length="558" mass="61764">MLVPSQRVVQTRWGNDLMQSALDELIGSLDGMTPEKKEKFVASVAPAVAIQAARKWVPNDGPQSDAFYCKADLLLYGGQAAGGKTDLLVGLALMEHKRSLIMRRQYTDLGAIIERAREIDGTYSGFNGAPPPRLRTADGRLIDFGAAAKLGDERHWQGQPHDALLLDEVVHFLEAQVRFLMGWVRPTGDNQEQRCRTVLATNPPVSAEGDYIIGMFRPWLDLTHHNPAKPGELRHYVTDPDGKDFEVDGPELYQFPGEDKPVIPHTRTFIPASLRDNPFLRDTGYAATLDALPEPLRSAVRDGNFMAARDDDQWQLIPTMWVREAQMRWTPDPPPGIPMCAMAVDPAAGGKDKSTIARRYDGWFGKIIEKPGVETPMGTEIAGLVVMHRKDSCIVVIDMGGGYGGVPFTTLQANSIEPVAYKGSEASNARTADRKLGFFNKRSESWWKLREALDPSRAGGSGICLPDDQELLSDLTSVRFSPVQHRGVMSIKAETKEEVVKRLGRSPDKGDAVVMCWSKGDATMLGQIIPLDQRIGMGGRRPKVVTSRDKGRMKKRRR</sequence>
<organism evidence="2">
    <name type="scientific">marine sediment metagenome</name>
    <dbReference type="NCBI Taxonomy" id="412755"/>
    <lineage>
        <taxon>unclassified sequences</taxon>
        <taxon>metagenomes</taxon>
        <taxon>ecological metagenomes</taxon>
    </lineage>
</organism>
<accession>A0A0F9H638</accession>
<dbReference type="AlphaFoldDB" id="A0A0F9H638"/>
<dbReference type="EMBL" id="LAZR01015967">
    <property type="protein sequence ID" value="KKM06549.1"/>
    <property type="molecule type" value="Genomic_DNA"/>
</dbReference>
<protein>
    <recommendedName>
        <fullName evidence="3">Terminase large subunit gp17-like C-terminal domain-containing protein</fullName>
    </recommendedName>
</protein>
<reference evidence="2" key="1">
    <citation type="journal article" date="2015" name="Nature">
        <title>Complex archaea that bridge the gap between prokaryotes and eukaryotes.</title>
        <authorList>
            <person name="Spang A."/>
            <person name="Saw J.H."/>
            <person name="Jorgensen S.L."/>
            <person name="Zaremba-Niedzwiedzka K."/>
            <person name="Martijn J."/>
            <person name="Lind A.E."/>
            <person name="van Eijk R."/>
            <person name="Schleper C."/>
            <person name="Guy L."/>
            <person name="Ettema T.J."/>
        </authorList>
    </citation>
    <scope>NUCLEOTIDE SEQUENCE</scope>
</reference>
<dbReference type="Gene3D" id="3.30.420.240">
    <property type="match status" value="1"/>
</dbReference>
<evidence type="ECO:0008006" key="3">
    <source>
        <dbReference type="Google" id="ProtNLM"/>
    </source>
</evidence>
<gene>
    <name evidence="2" type="ORF">LCGC14_1742860</name>
</gene>